<dbReference type="Proteomes" id="UP000054776">
    <property type="component" value="Unassembled WGS sequence"/>
</dbReference>
<reference evidence="1 2" key="1">
    <citation type="submission" date="2015-01" db="EMBL/GenBank/DDBJ databases">
        <title>Evolution of Trichinella species and genotypes.</title>
        <authorList>
            <person name="Korhonen P.K."/>
            <person name="Edoardo P."/>
            <person name="Giuseppe L.R."/>
            <person name="Gasser R.B."/>
        </authorList>
    </citation>
    <scope>NUCLEOTIDE SEQUENCE [LARGE SCALE GENOMIC DNA]</scope>
    <source>
        <strain evidence="1">ISS3</strain>
    </source>
</reference>
<sequence length="71" mass="8305">MFLIPHLQRTDVSLPYNDVQRIHKSSAQMTMQLRAKTFLASDEPHRTMTAVTHQNERNLHLLICHITLEPQ</sequence>
<organism evidence="1 2">
    <name type="scientific">Trichinella spiralis</name>
    <name type="common">Trichina worm</name>
    <dbReference type="NCBI Taxonomy" id="6334"/>
    <lineage>
        <taxon>Eukaryota</taxon>
        <taxon>Metazoa</taxon>
        <taxon>Ecdysozoa</taxon>
        <taxon>Nematoda</taxon>
        <taxon>Enoplea</taxon>
        <taxon>Dorylaimia</taxon>
        <taxon>Trichinellida</taxon>
        <taxon>Trichinellidae</taxon>
        <taxon>Trichinella</taxon>
    </lineage>
</organism>
<comment type="caution">
    <text evidence="1">The sequence shown here is derived from an EMBL/GenBank/DDBJ whole genome shotgun (WGS) entry which is preliminary data.</text>
</comment>
<accession>A0A0V1B0K6</accession>
<name>A0A0V1B0K6_TRISP</name>
<keyword evidence="2" id="KW-1185">Reference proteome</keyword>
<gene>
    <name evidence="1" type="ORF">T01_13590</name>
</gene>
<proteinExistence type="predicted"/>
<dbReference type="AlphaFoldDB" id="A0A0V1B0K6"/>
<dbReference type="EMBL" id="JYDH01000139">
    <property type="protein sequence ID" value="KRY30542.1"/>
    <property type="molecule type" value="Genomic_DNA"/>
</dbReference>
<evidence type="ECO:0000313" key="2">
    <source>
        <dbReference type="Proteomes" id="UP000054776"/>
    </source>
</evidence>
<protein>
    <submittedName>
        <fullName evidence="1">Uncharacterized protein</fullName>
    </submittedName>
</protein>
<dbReference type="InParanoid" id="A0A0V1B0K6"/>
<evidence type="ECO:0000313" key="1">
    <source>
        <dbReference type="EMBL" id="KRY30542.1"/>
    </source>
</evidence>